<accession>A0A2B8B4E5</accession>
<dbReference type="Gene3D" id="1.25.40.10">
    <property type="entry name" value="Tetratricopeptide repeat domain"/>
    <property type="match status" value="1"/>
</dbReference>
<dbReference type="EMBL" id="PDKW01000041">
    <property type="protein sequence ID" value="PGH56154.1"/>
    <property type="molecule type" value="Genomic_DNA"/>
</dbReference>
<organism evidence="1 2">
    <name type="scientific">Azospirillum palustre</name>
    <dbReference type="NCBI Taxonomy" id="2044885"/>
    <lineage>
        <taxon>Bacteria</taxon>
        <taxon>Pseudomonadati</taxon>
        <taxon>Pseudomonadota</taxon>
        <taxon>Alphaproteobacteria</taxon>
        <taxon>Rhodospirillales</taxon>
        <taxon>Azospirillaceae</taxon>
        <taxon>Azospirillum</taxon>
    </lineage>
</organism>
<dbReference type="SUPFAM" id="SSF48452">
    <property type="entry name" value="TPR-like"/>
    <property type="match status" value="1"/>
</dbReference>
<dbReference type="GO" id="GO:0016020">
    <property type="term" value="C:membrane"/>
    <property type="evidence" value="ECO:0007669"/>
    <property type="project" value="InterPro"/>
</dbReference>
<evidence type="ECO:0000313" key="2">
    <source>
        <dbReference type="Proteomes" id="UP000225379"/>
    </source>
</evidence>
<dbReference type="InterPro" id="IPR011990">
    <property type="entry name" value="TPR-like_helical_dom_sf"/>
</dbReference>
<dbReference type="SUPFAM" id="SSF53756">
    <property type="entry name" value="UDP-Glycosyltransferase/glycogen phosphorylase"/>
    <property type="match status" value="2"/>
</dbReference>
<dbReference type="Pfam" id="PF13432">
    <property type="entry name" value="TPR_16"/>
    <property type="match status" value="2"/>
</dbReference>
<dbReference type="InterPro" id="IPR019734">
    <property type="entry name" value="TPR_rpt"/>
</dbReference>
<dbReference type="PANTHER" id="PTHR12224:SF0">
    <property type="entry name" value="BETA-1,4-MANNOSYL-GLYCOPROTEIN 4-BETA-N-ACETYLGLUCOSAMINYLTRANSFERASE"/>
    <property type="match status" value="1"/>
</dbReference>
<evidence type="ECO:0000313" key="1">
    <source>
        <dbReference type="EMBL" id="PGH56154.1"/>
    </source>
</evidence>
<dbReference type="GO" id="GO:0006044">
    <property type="term" value="P:N-acetylglucosamine metabolic process"/>
    <property type="evidence" value="ECO:0007669"/>
    <property type="project" value="TreeGrafter"/>
</dbReference>
<sequence length="1327" mass="144449">MPVDLPGGDWCYAAGSVGIRPARYLAPAPLDLQGMTVKIAFIDPAGGDYTPATPRHRPLGGSQSALCYLTEALAAAGHAVTLVNGTRAAVTVRGVRCLPIASVRLEDLCDFHVVVFLNGCDREFLLRLRATLGGGCKLILWTQHAIDQPAVANLADAGLRDCLDGIAFVSQWQMDGYLNAFPFDPTVCRVMRNGIAPAFATLFGPDEDILAAKAWPPILTYTSTPFRGLDVLLDSFPLIRAAIPGTRLRVCSSLEAYQVSAGQDPFTALYQRCRETEGVEYLGGLGQVELAGAMREATCLAYLNRFAETSCIAVLEALAAGCLVVSSQLGALPESGAGFARLIPVPQDPQEHAWRYAEAAVAALRDLRDDPTGVGRRLRAQVEHANAGTIWEVRARGWMDWFKELLAPASAAPVSLAPVSLPPVSAGGAPAITAKIVSAQQQLMEALGTHLNSGGDRRLADPVWRAEARRMIELVERSLHLDHNDEEARTGLWSALRGYDAWLAYRTALPELPQPSPPPPGGRRVFDCFQFYNELDLLEVRLAELYPVVDRFVLVEATHTHAGAAKPLYYADNRARFAAYADKIVHVVVTEDPGGFAWNREAYQRDAILRGLGDCRPSDMILISDADEILRAPVVERLRWEADEGAGGGAGTSATLFAPHLDIFLYFLDLKAPDPWISVAAAPWELIRRIGANRARYLAKQGIGRVIPDAGWHFTWMGGAARFRAKLEAFAHREMMAGFDRDPQANQARLDRFYATGRFDDGVLPGVWTGLRRVPIDGRYPARIRETLARFRHLGWIAPQAEPAPETLIENGRAREREGDGMAAEALWRRAAALDPTHIEAFHALAERLLARNATAEALQPLRCCTRLDPEGSFHLFKLARSLLLLRRYEAGVAVLMDLVRREPEEHRAYGNLAVALKNLGLHERAVAVGRRALALMPADAGLLNNLGLALSMRVGGDEAAFDALSRAMVLEPDHAETLMNRALVLRSLHRLDDAEAACRRLVAQRPEDPGAHTLLATCLLMRGDLAPGFRAYEWRTRLADGQAEARGLPTPPWGGGAPDGYRILLHDEQGLGDAIQFARYAPLLARRGAHVIVQCRDALVRLLATLPGVATVVGHSAPTPEHDGHAALMSLPHLLGTTLATVPAEVPYLAAEPALVAIWRDRLGPARVGLRVGLVWAGNADLPNDAKRSPGLKPLLPLLDLPGIAFVSLQKGGGRADLEQLGGRLPAGFHDVGDRLDDLADTAAVMAQLDLVISVDSAVAHLAGALGRPVWTILRAESEWRWMLERTDSPWYPTMRLFRQARAGDWSDVVAALRTALQRAVREAPR</sequence>
<dbReference type="Pfam" id="PF13692">
    <property type="entry name" value="Glyco_trans_1_4"/>
    <property type="match status" value="1"/>
</dbReference>
<dbReference type="PANTHER" id="PTHR12224">
    <property type="entry name" value="BETA-1,4-MANNOSYL-GLYCOPROTEIN BETA-1,4-N-ACETYLGLUCOSAMINYL-TRANSFERASE"/>
    <property type="match status" value="1"/>
</dbReference>
<dbReference type="SMART" id="SM00028">
    <property type="entry name" value="TPR"/>
    <property type="match status" value="5"/>
</dbReference>
<dbReference type="Pfam" id="PF01075">
    <property type="entry name" value="Glyco_transf_9"/>
    <property type="match status" value="1"/>
</dbReference>
<gene>
    <name evidence="1" type="ORF">CRT60_14380</name>
</gene>
<dbReference type="Gene3D" id="3.40.50.2000">
    <property type="entry name" value="Glycogen Phosphorylase B"/>
    <property type="match status" value="3"/>
</dbReference>
<dbReference type="Proteomes" id="UP000225379">
    <property type="component" value="Unassembled WGS sequence"/>
</dbReference>
<proteinExistence type="predicted"/>
<reference evidence="2" key="1">
    <citation type="submission" date="2017-10" db="EMBL/GenBank/DDBJ databases">
        <authorList>
            <person name="Kravchenko I.K."/>
            <person name="Grouzdev D.S."/>
        </authorList>
    </citation>
    <scope>NUCLEOTIDE SEQUENCE [LARGE SCALE GENOMIC DNA]</scope>
    <source>
        <strain evidence="2">B2</strain>
    </source>
</reference>
<dbReference type="CDD" id="cd03801">
    <property type="entry name" value="GT4_PimA-like"/>
    <property type="match status" value="1"/>
</dbReference>
<protein>
    <submittedName>
        <fullName evidence="1">Uncharacterized protein</fullName>
    </submittedName>
</protein>
<dbReference type="InterPro" id="IPR006813">
    <property type="entry name" value="Glyco_trans_17"/>
</dbReference>
<name>A0A2B8B4E5_9PROT</name>
<keyword evidence="2" id="KW-1185">Reference proteome</keyword>
<comment type="caution">
    <text evidence="1">The sequence shown here is derived from an EMBL/GenBank/DDBJ whole genome shotgun (WGS) entry which is preliminary data.</text>
</comment>
<dbReference type="OrthoDB" id="5354021at2"/>
<dbReference type="GO" id="GO:0003830">
    <property type="term" value="F:beta-1,4-mannosylglycoprotein 4-beta-N-acetylglucosaminyltransferase activity"/>
    <property type="evidence" value="ECO:0007669"/>
    <property type="project" value="InterPro"/>
</dbReference>
<dbReference type="Pfam" id="PF04724">
    <property type="entry name" value="Glyco_transf_17"/>
    <property type="match status" value="1"/>
</dbReference>
<dbReference type="InterPro" id="IPR002201">
    <property type="entry name" value="Glyco_trans_9"/>
</dbReference>